<evidence type="ECO:0000313" key="3">
    <source>
        <dbReference type="Proteomes" id="UP000195455"/>
    </source>
</evidence>
<dbReference type="AlphaFoldDB" id="A0A1Y3U7V0"/>
<organism evidence="2 3">
    <name type="scientific">Anaerotignum lactatifermentans</name>
    <dbReference type="NCBI Taxonomy" id="160404"/>
    <lineage>
        <taxon>Bacteria</taxon>
        <taxon>Bacillati</taxon>
        <taxon>Bacillota</taxon>
        <taxon>Clostridia</taxon>
        <taxon>Lachnospirales</taxon>
        <taxon>Anaerotignaceae</taxon>
        <taxon>Anaerotignum</taxon>
    </lineage>
</organism>
<evidence type="ECO:0000259" key="1">
    <source>
        <dbReference type="Pfam" id="PF12651"/>
    </source>
</evidence>
<name>A0A1Y3U7V0_9FIRM</name>
<comment type="caution">
    <text evidence="2">The sequence shown here is derived from an EMBL/GenBank/DDBJ whole genome shotgun (WGS) entry which is preliminary data.</text>
</comment>
<reference evidence="3" key="1">
    <citation type="submission" date="2017-04" db="EMBL/GenBank/DDBJ databases">
        <title>Function of individual gut microbiota members based on whole genome sequencing of pure cultures obtained from chicken caecum.</title>
        <authorList>
            <person name="Medvecky M."/>
            <person name="Cejkova D."/>
            <person name="Polansky O."/>
            <person name="Karasova D."/>
            <person name="Kubasova T."/>
            <person name="Cizek A."/>
            <person name="Rychlik I."/>
        </authorList>
    </citation>
    <scope>NUCLEOTIDE SEQUENCE [LARGE SCALE GENOMIC DNA]</scope>
    <source>
        <strain evidence="3">An75</strain>
    </source>
</reference>
<dbReference type="Pfam" id="PF12651">
    <property type="entry name" value="RHH_3"/>
    <property type="match status" value="1"/>
</dbReference>
<dbReference type="RefSeq" id="WP_087988826.1">
    <property type="nucleotide sequence ID" value="NZ_CAMMLX010000008.1"/>
</dbReference>
<dbReference type="EMBL" id="NFHM01000004">
    <property type="protein sequence ID" value="OUN44856.1"/>
    <property type="molecule type" value="Genomic_DNA"/>
</dbReference>
<dbReference type="InterPro" id="IPR038733">
    <property type="entry name" value="Predicted_DNA_bind_prot_RHH"/>
</dbReference>
<feature type="domain" description="Predicted DNA-binding protein ribbon-helix-helix" evidence="1">
    <location>
        <begin position="18"/>
        <end position="55"/>
    </location>
</feature>
<protein>
    <submittedName>
        <fullName evidence="2">CopG family transcriptional regulator</fullName>
    </submittedName>
</protein>
<proteinExistence type="predicted"/>
<evidence type="ECO:0000313" key="2">
    <source>
        <dbReference type="EMBL" id="OUN44856.1"/>
    </source>
</evidence>
<accession>A0A1Y3U7V0</accession>
<dbReference type="Proteomes" id="UP000195455">
    <property type="component" value="Unassembled WGS sequence"/>
</dbReference>
<gene>
    <name evidence="2" type="ORF">B5G26_04245</name>
</gene>
<sequence>MSPRTGRPKVDSPKTIEVKARIDEETNERLNEYCRNHKVTRTDVVRKGIEMVIKK</sequence>